<dbReference type="PANTHER" id="PTHR24379">
    <property type="entry name" value="KRAB AND ZINC FINGER DOMAIN-CONTAINING"/>
    <property type="match status" value="1"/>
</dbReference>
<gene>
    <name evidence="15" type="ORF">TSIB3V08_LOCUS11618</name>
</gene>
<evidence type="ECO:0000256" key="12">
    <source>
        <dbReference type="SAM" id="MobiDB-lite"/>
    </source>
</evidence>
<comment type="function">
    <text evidence="1">May be involved in transcriptional regulation.</text>
</comment>
<evidence type="ECO:0000256" key="1">
    <source>
        <dbReference type="ARBA" id="ARBA00003767"/>
    </source>
</evidence>
<evidence type="ECO:0000256" key="3">
    <source>
        <dbReference type="ARBA" id="ARBA00006991"/>
    </source>
</evidence>
<feature type="region of interest" description="Disordered" evidence="12">
    <location>
        <begin position="266"/>
        <end position="290"/>
    </location>
</feature>
<name>A0A7R9G6W7_TIMSH</name>
<comment type="subcellular location">
    <subcellularLocation>
        <location evidence="2">Nucleus</location>
    </subcellularLocation>
</comment>
<evidence type="ECO:0000256" key="6">
    <source>
        <dbReference type="ARBA" id="ARBA00022771"/>
    </source>
</evidence>
<keyword evidence="6 11" id="KW-0863">Zinc-finger</keyword>
<keyword evidence="4" id="KW-0479">Metal-binding</keyword>
<evidence type="ECO:0000256" key="4">
    <source>
        <dbReference type="ARBA" id="ARBA00022723"/>
    </source>
</evidence>
<evidence type="ECO:0000256" key="7">
    <source>
        <dbReference type="ARBA" id="ARBA00022833"/>
    </source>
</evidence>
<feature type="domain" description="C2H2-type" evidence="13">
    <location>
        <begin position="294"/>
        <end position="321"/>
    </location>
</feature>
<dbReference type="GO" id="GO:0005634">
    <property type="term" value="C:nucleus"/>
    <property type="evidence" value="ECO:0007669"/>
    <property type="project" value="UniProtKB-SubCell"/>
</dbReference>
<keyword evidence="5" id="KW-0677">Repeat</keyword>
<evidence type="ECO:0000256" key="11">
    <source>
        <dbReference type="PROSITE-ProRule" id="PRU00042"/>
    </source>
</evidence>
<dbReference type="PANTHER" id="PTHR24379:SF121">
    <property type="entry name" value="C2H2-TYPE DOMAIN-CONTAINING PROTEIN"/>
    <property type="match status" value="1"/>
</dbReference>
<dbReference type="SMART" id="SM00355">
    <property type="entry name" value="ZnF_C2H2"/>
    <property type="match status" value="7"/>
</dbReference>
<feature type="domain" description="C2H2-type" evidence="13">
    <location>
        <begin position="141"/>
        <end position="168"/>
    </location>
</feature>
<dbReference type="InterPro" id="IPR036236">
    <property type="entry name" value="Znf_C2H2_sf"/>
</dbReference>
<proteinExistence type="inferred from homology"/>
<evidence type="ECO:0000256" key="8">
    <source>
        <dbReference type="ARBA" id="ARBA00023015"/>
    </source>
</evidence>
<accession>A0A7R9G6W7</accession>
<keyword evidence="8" id="KW-0805">Transcription regulation</keyword>
<dbReference type="FunFam" id="3.30.160.60:FF:000060">
    <property type="entry name" value="zinc finger protein 436"/>
    <property type="match status" value="1"/>
</dbReference>
<evidence type="ECO:0000256" key="5">
    <source>
        <dbReference type="ARBA" id="ARBA00022737"/>
    </source>
</evidence>
<organism evidence="15">
    <name type="scientific">Timema shepardi</name>
    <name type="common">Walking stick</name>
    <dbReference type="NCBI Taxonomy" id="629360"/>
    <lineage>
        <taxon>Eukaryota</taxon>
        <taxon>Metazoa</taxon>
        <taxon>Ecdysozoa</taxon>
        <taxon>Arthropoda</taxon>
        <taxon>Hexapoda</taxon>
        <taxon>Insecta</taxon>
        <taxon>Pterygota</taxon>
        <taxon>Neoptera</taxon>
        <taxon>Polyneoptera</taxon>
        <taxon>Phasmatodea</taxon>
        <taxon>Timematodea</taxon>
        <taxon>Timematoidea</taxon>
        <taxon>Timematidae</taxon>
        <taxon>Timema</taxon>
    </lineage>
</organism>
<dbReference type="InterPro" id="IPR003656">
    <property type="entry name" value="Znf_BED"/>
</dbReference>
<dbReference type="FunFam" id="3.30.160.60:FF:000446">
    <property type="entry name" value="Zinc finger protein"/>
    <property type="match status" value="1"/>
</dbReference>
<feature type="domain" description="C2H2-type" evidence="13">
    <location>
        <begin position="112"/>
        <end position="140"/>
    </location>
</feature>
<dbReference type="EMBL" id="OC009733">
    <property type="protein sequence ID" value="CAD7267613.1"/>
    <property type="molecule type" value="Genomic_DNA"/>
</dbReference>
<keyword evidence="9" id="KW-0804">Transcription</keyword>
<sequence length="346" mass="38969">MTRQLQGLKGKVPEGPFTCNICGKTYRKRFSFNGHLRAHAGETECFVCNKSFNYSKLYEYPYLICGLSMRGVYTICARQKGEQGRHVCVSCGNSYRHKSNLYKHMKSHTGETLCHLCHKVFSRTENLHKHLANCHGGLQRYPCEVCGRSYRHKSNLHHHMKTHTGETICHLCHKVFSRVENLQKHLASPGPPGDTVLRLVPLCAQACIGTNSPLLPATPVRYATAHIGTRPACTSTWTPTRETRAAICVRRGERGGGLRFPLKRRHVSRSRTEHGTSIAGAGSASDANRGPQGYPCKICGRSYRHTTSLHHHMKTHTGETICHLCHKMYSRIENLHKHLAYCHGVR</sequence>
<dbReference type="PROSITE" id="PS50808">
    <property type="entry name" value="ZF_BED"/>
    <property type="match status" value="1"/>
</dbReference>
<comment type="similarity">
    <text evidence="3">Belongs to the krueppel C2H2-type zinc-finger protein family.</text>
</comment>
<dbReference type="AlphaFoldDB" id="A0A7R9G6W7"/>
<dbReference type="Gene3D" id="3.30.160.60">
    <property type="entry name" value="Classic Zinc Finger"/>
    <property type="match status" value="4"/>
</dbReference>
<feature type="domain" description="C2H2-type" evidence="13">
    <location>
        <begin position="86"/>
        <end position="113"/>
    </location>
</feature>
<protein>
    <submittedName>
        <fullName evidence="15">Uncharacterized protein</fullName>
    </submittedName>
</protein>
<feature type="domain" description="C2H2-type" evidence="13">
    <location>
        <begin position="17"/>
        <end position="44"/>
    </location>
</feature>
<dbReference type="GO" id="GO:0008270">
    <property type="term" value="F:zinc ion binding"/>
    <property type="evidence" value="ECO:0007669"/>
    <property type="project" value="UniProtKB-KW"/>
</dbReference>
<dbReference type="PROSITE" id="PS50157">
    <property type="entry name" value="ZINC_FINGER_C2H2_2"/>
    <property type="match status" value="5"/>
</dbReference>
<evidence type="ECO:0000259" key="14">
    <source>
        <dbReference type="PROSITE" id="PS50808"/>
    </source>
</evidence>
<dbReference type="GO" id="GO:0003677">
    <property type="term" value="F:DNA binding"/>
    <property type="evidence" value="ECO:0007669"/>
    <property type="project" value="InterPro"/>
</dbReference>
<keyword evidence="7" id="KW-0862">Zinc</keyword>
<dbReference type="SUPFAM" id="SSF57667">
    <property type="entry name" value="beta-beta-alpha zinc fingers"/>
    <property type="match status" value="4"/>
</dbReference>
<evidence type="ECO:0000256" key="9">
    <source>
        <dbReference type="ARBA" id="ARBA00023163"/>
    </source>
</evidence>
<dbReference type="InterPro" id="IPR013087">
    <property type="entry name" value="Znf_C2H2_type"/>
</dbReference>
<evidence type="ECO:0000256" key="2">
    <source>
        <dbReference type="ARBA" id="ARBA00004123"/>
    </source>
</evidence>
<evidence type="ECO:0000313" key="15">
    <source>
        <dbReference type="EMBL" id="CAD7267613.1"/>
    </source>
</evidence>
<dbReference type="Pfam" id="PF00096">
    <property type="entry name" value="zf-C2H2"/>
    <property type="match status" value="5"/>
</dbReference>
<dbReference type="PROSITE" id="PS00028">
    <property type="entry name" value="ZINC_FINGER_C2H2_1"/>
    <property type="match status" value="5"/>
</dbReference>
<feature type="domain" description="BED-type" evidence="14">
    <location>
        <begin position="96"/>
        <end position="135"/>
    </location>
</feature>
<reference evidence="15" key="1">
    <citation type="submission" date="2020-11" db="EMBL/GenBank/DDBJ databases">
        <authorList>
            <person name="Tran Van P."/>
        </authorList>
    </citation>
    <scope>NUCLEOTIDE SEQUENCE</scope>
</reference>
<evidence type="ECO:0000259" key="13">
    <source>
        <dbReference type="PROSITE" id="PS50157"/>
    </source>
</evidence>
<evidence type="ECO:0000256" key="10">
    <source>
        <dbReference type="ARBA" id="ARBA00023242"/>
    </source>
</evidence>
<keyword evidence="10" id="KW-0539">Nucleus</keyword>